<dbReference type="Proteomes" id="UP001209570">
    <property type="component" value="Unassembled WGS sequence"/>
</dbReference>
<name>A0AAD5LF23_PYTIN</name>
<accession>A0AAD5LF23</accession>
<dbReference type="InterPro" id="IPR037191">
    <property type="entry name" value="VPS9_dom_sf"/>
</dbReference>
<evidence type="ECO:0000313" key="5">
    <source>
        <dbReference type="Proteomes" id="UP001209570"/>
    </source>
</evidence>
<feature type="compositionally biased region" description="Low complexity" evidence="2">
    <location>
        <begin position="575"/>
        <end position="584"/>
    </location>
</feature>
<dbReference type="Gene3D" id="1.20.1050.80">
    <property type="entry name" value="VPS9 domain"/>
    <property type="match status" value="1"/>
</dbReference>
<organism evidence="4 5">
    <name type="scientific">Pythium insidiosum</name>
    <name type="common">Pythiosis disease agent</name>
    <dbReference type="NCBI Taxonomy" id="114742"/>
    <lineage>
        <taxon>Eukaryota</taxon>
        <taxon>Sar</taxon>
        <taxon>Stramenopiles</taxon>
        <taxon>Oomycota</taxon>
        <taxon>Peronosporomycetes</taxon>
        <taxon>Pythiales</taxon>
        <taxon>Pythiaceae</taxon>
        <taxon>Pythium</taxon>
    </lineage>
</organism>
<evidence type="ECO:0000256" key="1">
    <source>
        <dbReference type="SAM" id="Coils"/>
    </source>
</evidence>
<proteinExistence type="predicted"/>
<protein>
    <recommendedName>
        <fullName evidence="3">VPS9 domain-containing protein</fullName>
    </recommendedName>
</protein>
<keyword evidence="5" id="KW-1185">Reference proteome</keyword>
<evidence type="ECO:0000256" key="2">
    <source>
        <dbReference type="SAM" id="MobiDB-lite"/>
    </source>
</evidence>
<dbReference type="PROSITE" id="PS51205">
    <property type="entry name" value="VPS9"/>
    <property type="match status" value="1"/>
</dbReference>
<evidence type="ECO:0000313" key="4">
    <source>
        <dbReference type="EMBL" id="KAJ0398743.1"/>
    </source>
</evidence>
<dbReference type="AlphaFoldDB" id="A0AAD5LF23"/>
<gene>
    <name evidence="4" type="ORF">P43SY_009811</name>
</gene>
<sequence>MSAVAGLEAESASMRGLPGCDVDPLRPIDGMELNTIGACHKRLSDKLQATPLSATTATLSDDDSLSGPHDPDEAQQTQPEDDVVLDKDAQDQEQEAIRPGFVARLFREYTLKRELTQLITRKQQQLRDMQALITQYKGGLQRCIKGFEAERSLQRQHECVSAELLVLRLKILETRSEECEWLFSSITSQHDAECQELMSAINQRKFLEEGSLQAKLSVVIQQEDPFFASPDKLFEAQPQIKQLELQLMSLESALAAMEQRAEAQEAAYVVPAEPTPLVKRSSFRERKEVDECLLQSSRSCLVKRRLQAAKEAKEDRTLGAEVRNANYARCIRDAADDITDDIIVLWAAPHRSVSSHESQWDRKRAISGICPSELAFPPDVASSVTAFMAMHQQEIRHRGFLPETLDALRAVEGDITPAGVVRTVMTAFRVLHRELVPVLVTPTVADSSESANDQHVTPPRRRPMRRTSCFLNADVLIPALVLLFSRVPRAVDLDVLWLRLQSVHAFRSVLLSDGCEEAYYVTCLTAAMEFVSTAALTSAQICRQCQQRRAQLDAFCKVELKSSPHEAAPPPAVPSPSSSRISWSSSEEKSVRRLSQWISEQPPLLDVASDSSSEEKLASLMPPYDFLWLA</sequence>
<reference evidence="4" key="1">
    <citation type="submission" date="2021-12" db="EMBL/GenBank/DDBJ databases">
        <title>Prjna785345.</title>
        <authorList>
            <person name="Rujirawat T."/>
            <person name="Krajaejun T."/>
        </authorList>
    </citation>
    <scope>NUCLEOTIDE SEQUENCE</scope>
    <source>
        <strain evidence="4">Pi057C3</strain>
    </source>
</reference>
<feature type="region of interest" description="Disordered" evidence="2">
    <location>
        <begin position="563"/>
        <end position="584"/>
    </location>
</feature>
<dbReference type="InterPro" id="IPR003123">
    <property type="entry name" value="VPS9"/>
</dbReference>
<keyword evidence="1" id="KW-0175">Coiled coil</keyword>
<feature type="coiled-coil region" evidence="1">
    <location>
        <begin position="240"/>
        <end position="267"/>
    </location>
</feature>
<comment type="caution">
    <text evidence="4">The sequence shown here is derived from an EMBL/GenBank/DDBJ whole genome shotgun (WGS) entry which is preliminary data.</text>
</comment>
<feature type="domain" description="VPS9" evidence="3">
    <location>
        <begin position="374"/>
        <end position="540"/>
    </location>
</feature>
<feature type="region of interest" description="Disordered" evidence="2">
    <location>
        <begin position="56"/>
        <end position="81"/>
    </location>
</feature>
<evidence type="ECO:0000259" key="3">
    <source>
        <dbReference type="PROSITE" id="PS51205"/>
    </source>
</evidence>
<dbReference type="EMBL" id="JAKCXM010000205">
    <property type="protein sequence ID" value="KAJ0398743.1"/>
    <property type="molecule type" value="Genomic_DNA"/>
</dbReference>